<feature type="transmembrane region" description="Helical" evidence="1">
    <location>
        <begin position="64"/>
        <end position="89"/>
    </location>
</feature>
<feature type="transmembrane region" description="Helical" evidence="1">
    <location>
        <begin position="7"/>
        <end position="24"/>
    </location>
</feature>
<accession>A0ABV1SBC5</accession>
<evidence type="ECO:0000256" key="1">
    <source>
        <dbReference type="SAM" id="Phobius"/>
    </source>
</evidence>
<keyword evidence="1" id="KW-0812">Transmembrane</keyword>
<comment type="caution">
    <text evidence="2">The sequence shown here is derived from an EMBL/GenBank/DDBJ whole genome shotgun (WGS) entry which is preliminary data.</text>
</comment>
<protein>
    <submittedName>
        <fullName evidence="2">Uncharacterized protein</fullName>
    </submittedName>
</protein>
<proteinExistence type="predicted"/>
<keyword evidence="1" id="KW-0472">Membrane</keyword>
<evidence type="ECO:0000313" key="2">
    <source>
        <dbReference type="EMBL" id="MER5170201.1"/>
    </source>
</evidence>
<reference evidence="2 3" key="2">
    <citation type="submission" date="2024-06" db="EMBL/GenBank/DDBJ databases">
        <title>Thioclava kandeliae sp. nov. from a rhizosphere soil sample of Kandelia candel in a mangrove.</title>
        <authorList>
            <person name="Mu T."/>
        </authorList>
    </citation>
    <scope>NUCLEOTIDE SEQUENCE [LARGE SCALE GENOMIC DNA]</scope>
    <source>
        <strain evidence="2 3">CPCC 100088</strain>
    </source>
</reference>
<feature type="transmembrane region" description="Helical" evidence="1">
    <location>
        <begin position="109"/>
        <end position="127"/>
    </location>
</feature>
<name>A0ABV1SBC5_9RHOB</name>
<feature type="transmembrane region" description="Helical" evidence="1">
    <location>
        <begin position="184"/>
        <end position="204"/>
    </location>
</feature>
<keyword evidence="1" id="KW-1133">Transmembrane helix</keyword>
<dbReference type="Proteomes" id="UP001438953">
    <property type="component" value="Unassembled WGS sequence"/>
</dbReference>
<evidence type="ECO:0000313" key="3">
    <source>
        <dbReference type="Proteomes" id="UP001438953"/>
    </source>
</evidence>
<gene>
    <name evidence="2" type="ORF">VSX56_00310</name>
</gene>
<dbReference type="EMBL" id="JAYWLC010000001">
    <property type="protein sequence ID" value="MER5170201.1"/>
    <property type="molecule type" value="Genomic_DNA"/>
</dbReference>
<dbReference type="RefSeq" id="WP_339112507.1">
    <property type="nucleotide sequence ID" value="NZ_JAYWLC010000001.1"/>
</dbReference>
<organism evidence="2 3">
    <name type="scientific">Thioclava kandeliae</name>
    <dbReference type="NCBI Taxonomy" id="3070818"/>
    <lineage>
        <taxon>Bacteria</taxon>
        <taxon>Pseudomonadati</taxon>
        <taxon>Pseudomonadota</taxon>
        <taxon>Alphaproteobacteria</taxon>
        <taxon>Rhodobacterales</taxon>
        <taxon>Paracoccaceae</taxon>
        <taxon>Thioclava</taxon>
    </lineage>
</organism>
<sequence length="208" mass="22733">MNAIRWIGVVLLVASVPLALWLPLWTSFENGPVETSQALLLLVGAGLSLRYARVPTQDARGGWFWLAAVPFWIGLALRELSWGAVFLAPQSIGEHGPQFSSHVLWYKPFVAPVMMALLVLAVVSFLYGRGIRRIGQLIAHKAFPFGDFGLFILAMLVSSAAEGHVGSSLYGLPNGQVTEEIAEFAAYMFLFSAQCRIFAALGRLSPRQ</sequence>
<keyword evidence="3" id="KW-1185">Reference proteome</keyword>
<reference evidence="2 3" key="1">
    <citation type="submission" date="2024-01" db="EMBL/GenBank/DDBJ databases">
        <authorList>
            <person name="Deng Y."/>
            <person name="Su J."/>
        </authorList>
    </citation>
    <scope>NUCLEOTIDE SEQUENCE [LARGE SCALE GENOMIC DNA]</scope>
    <source>
        <strain evidence="2 3">CPCC 100088</strain>
    </source>
</reference>
<feature type="transmembrane region" description="Helical" evidence="1">
    <location>
        <begin position="148"/>
        <end position="172"/>
    </location>
</feature>
<feature type="transmembrane region" description="Helical" evidence="1">
    <location>
        <begin position="36"/>
        <end position="52"/>
    </location>
</feature>